<feature type="transmembrane region" description="Helical" evidence="9">
    <location>
        <begin position="12"/>
        <end position="36"/>
    </location>
</feature>
<comment type="subcellular location">
    <subcellularLocation>
        <location evidence="1">Cell membrane</location>
        <topology evidence="1">Multi-pass membrane protein</topology>
    </subcellularLocation>
</comment>
<proteinExistence type="inferred from homology"/>
<feature type="transmembrane region" description="Helical" evidence="9">
    <location>
        <begin position="42"/>
        <end position="61"/>
    </location>
</feature>
<reference evidence="10 11" key="1">
    <citation type="submission" date="2020-01" db="EMBL/GenBank/DDBJ databases">
        <title>Leptobacterium flavescens.</title>
        <authorList>
            <person name="Wang G."/>
        </authorList>
    </citation>
    <scope>NUCLEOTIDE SEQUENCE [LARGE SCALE GENOMIC DNA]</scope>
    <source>
        <strain evidence="10 11">KCTC 22160</strain>
    </source>
</reference>
<evidence type="ECO:0000256" key="1">
    <source>
        <dbReference type="ARBA" id="ARBA00004651"/>
    </source>
</evidence>
<evidence type="ECO:0000256" key="3">
    <source>
        <dbReference type="ARBA" id="ARBA00022475"/>
    </source>
</evidence>
<organism evidence="10 11">
    <name type="scientific">Leptobacterium flavescens</name>
    <dbReference type="NCBI Taxonomy" id="472055"/>
    <lineage>
        <taxon>Bacteria</taxon>
        <taxon>Pseudomonadati</taxon>
        <taxon>Bacteroidota</taxon>
        <taxon>Flavobacteriia</taxon>
        <taxon>Flavobacteriales</taxon>
        <taxon>Flavobacteriaceae</taxon>
        <taxon>Leptobacterium</taxon>
    </lineage>
</organism>
<comment type="similarity">
    <text evidence="8">Belongs to the anion channel-forming bestrophin (TC 1.A.46) family.</text>
</comment>
<dbReference type="RefSeq" id="WP_163608672.1">
    <property type="nucleotide sequence ID" value="NZ_JAABOO010000004.1"/>
</dbReference>
<comment type="caution">
    <text evidence="10">The sequence shown here is derived from an EMBL/GenBank/DDBJ whole genome shotgun (WGS) entry which is preliminary data.</text>
</comment>
<dbReference type="GO" id="GO:0005886">
    <property type="term" value="C:plasma membrane"/>
    <property type="evidence" value="ECO:0007669"/>
    <property type="project" value="UniProtKB-SubCell"/>
</dbReference>
<sequence length="344" mass="40183">MLVNKNITPLQIIIWTWQHILWLLFVAGFIAFLYAFEIIPVSLPWLPVSVIGTAVAFYVGFKNNSAYDRMWEARKIWGGIVNDSRSWGMMVDGYISNLFRESEASESAIHQIKKRLIHRHIAWLYAHRSQLLVATPWEHVSQGGRVARTARHYQKKFGIGLVDDEVTRTELRLFLQEDEHDRLINYTNTATQIINQQSRDLKMLREEGFIDDFRHMEMENVLKSFYTLQGKNERIKKFPLPRNYANMSRVFVGIFVFLLPFTMIPELMKLGDWGFWLSIPITALISWTYVMMEVIGDYSENPFQGMANDIPMLSLCRTIEIDLREMLEEKEIPLPVTAKNGILM</sequence>
<feature type="transmembrane region" description="Helical" evidence="9">
    <location>
        <begin position="273"/>
        <end position="292"/>
    </location>
</feature>
<dbReference type="GO" id="GO:0005254">
    <property type="term" value="F:chloride channel activity"/>
    <property type="evidence" value="ECO:0007669"/>
    <property type="project" value="InterPro"/>
</dbReference>
<feature type="transmembrane region" description="Helical" evidence="9">
    <location>
        <begin position="244"/>
        <end position="261"/>
    </location>
</feature>
<dbReference type="EMBL" id="JAABOO010000004">
    <property type="protein sequence ID" value="NER15394.1"/>
    <property type="molecule type" value="Genomic_DNA"/>
</dbReference>
<evidence type="ECO:0000256" key="7">
    <source>
        <dbReference type="ARBA" id="ARBA00023136"/>
    </source>
</evidence>
<dbReference type="Proteomes" id="UP000468581">
    <property type="component" value="Unassembled WGS sequence"/>
</dbReference>
<evidence type="ECO:0000313" key="11">
    <source>
        <dbReference type="Proteomes" id="UP000468581"/>
    </source>
</evidence>
<dbReference type="InterPro" id="IPR044669">
    <property type="entry name" value="YneE/VCCN1/2-like"/>
</dbReference>
<keyword evidence="4 9" id="KW-0812">Transmembrane</keyword>
<accession>A0A6P0UPX0</accession>
<keyword evidence="11" id="KW-1185">Reference proteome</keyword>
<evidence type="ECO:0000256" key="8">
    <source>
        <dbReference type="ARBA" id="ARBA00034708"/>
    </source>
</evidence>
<evidence type="ECO:0000313" key="10">
    <source>
        <dbReference type="EMBL" id="NER15394.1"/>
    </source>
</evidence>
<keyword evidence="6" id="KW-0406">Ion transport</keyword>
<evidence type="ECO:0008006" key="12">
    <source>
        <dbReference type="Google" id="ProtNLM"/>
    </source>
</evidence>
<keyword evidence="2" id="KW-0813">Transport</keyword>
<evidence type="ECO:0000256" key="6">
    <source>
        <dbReference type="ARBA" id="ARBA00023065"/>
    </source>
</evidence>
<evidence type="ECO:0000256" key="4">
    <source>
        <dbReference type="ARBA" id="ARBA00022692"/>
    </source>
</evidence>
<dbReference type="PANTHER" id="PTHR33281:SF19">
    <property type="entry name" value="VOLTAGE-DEPENDENT ANION CHANNEL-FORMING PROTEIN YNEE"/>
    <property type="match status" value="1"/>
</dbReference>
<evidence type="ECO:0000256" key="2">
    <source>
        <dbReference type="ARBA" id="ARBA00022448"/>
    </source>
</evidence>
<keyword evidence="3" id="KW-1003">Cell membrane</keyword>
<keyword evidence="5 9" id="KW-1133">Transmembrane helix</keyword>
<protein>
    <recommendedName>
        <fullName evidence="12">Multidrug transporter</fullName>
    </recommendedName>
</protein>
<name>A0A6P0UPX0_9FLAO</name>
<keyword evidence="7 9" id="KW-0472">Membrane</keyword>
<gene>
    <name evidence="10" type="ORF">GWK08_18205</name>
</gene>
<dbReference type="Pfam" id="PF25539">
    <property type="entry name" value="Bestrophin_2"/>
    <property type="match status" value="1"/>
</dbReference>
<dbReference type="PANTHER" id="PTHR33281">
    <property type="entry name" value="UPF0187 PROTEIN YNEE"/>
    <property type="match status" value="1"/>
</dbReference>
<evidence type="ECO:0000256" key="5">
    <source>
        <dbReference type="ARBA" id="ARBA00022989"/>
    </source>
</evidence>
<evidence type="ECO:0000256" key="9">
    <source>
        <dbReference type="SAM" id="Phobius"/>
    </source>
</evidence>
<dbReference type="AlphaFoldDB" id="A0A6P0UPX0"/>